<reference evidence="3" key="1">
    <citation type="submission" date="2022-11" db="UniProtKB">
        <authorList>
            <consortium name="WormBaseParasite"/>
        </authorList>
    </citation>
    <scope>IDENTIFICATION</scope>
</reference>
<dbReference type="WBParaSite" id="PSAMB.scaffold2304size24016.g17383.t1">
    <property type="protein sequence ID" value="PSAMB.scaffold2304size24016.g17383.t1"/>
    <property type="gene ID" value="PSAMB.scaffold2304size24016.g17383"/>
</dbReference>
<protein>
    <submittedName>
        <fullName evidence="3">Endonuclease/exonuclease/phosphatase domain-containing protein</fullName>
    </submittedName>
</protein>
<keyword evidence="2" id="KW-1185">Reference proteome</keyword>
<accession>A0A914VRH7</accession>
<dbReference type="Gene3D" id="3.60.10.10">
    <property type="entry name" value="Endonuclease/exonuclease/phosphatase"/>
    <property type="match status" value="1"/>
</dbReference>
<dbReference type="InterPro" id="IPR027124">
    <property type="entry name" value="Swc5/CFDP1/2"/>
</dbReference>
<feature type="domain" description="Endonuclease/exonuclease/phosphatase" evidence="1">
    <location>
        <begin position="52"/>
        <end position="192"/>
    </location>
</feature>
<evidence type="ECO:0000313" key="2">
    <source>
        <dbReference type="Proteomes" id="UP000887566"/>
    </source>
</evidence>
<dbReference type="PANTHER" id="PTHR23227">
    <property type="entry name" value="BUCENTAUR RELATED"/>
    <property type="match status" value="1"/>
</dbReference>
<dbReference type="InterPro" id="IPR005135">
    <property type="entry name" value="Endo/exonuclease/phosphatase"/>
</dbReference>
<dbReference type="GO" id="GO:0003824">
    <property type="term" value="F:catalytic activity"/>
    <property type="evidence" value="ECO:0007669"/>
    <property type="project" value="InterPro"/>
</dbReference>
<evidence type="ECO:0000313" key="3">
    <source>
        <dbReference type="WBParaSite" id="PSAMB.scaffold2304size24016.g17383.t1"/>
    </source>
</evidence>
<proteinExistence type="predicted"/>
<sequence length="283" mass="32578">MLLYAGHNNKTVEGVGFYMSPHLKSRIAGFNAISPRVAERLLHVGRQDRMLCIIQVYAPTSTYDEAVYDAFLDDVSTLLARRQRGQHFSQTIIMGDFNAKISMKQRNERALGRFGFGVRNERGERLVDFCNNNRLFVLNTLFRKSPQHKWTWGSPNGTTKNEIDYIISNDMRNVMDVSVLSSFNSGSDHHLIRVTFNVIRRLRPRPSKSRYQNEVYFNRNFYKIACSAQLTMATPPNDKAADIYRHIVTNVKAAMQLATTHKPRTSALSVETLDMLQQRRELK</sequence>
<name>A0A914VRH7_9BILA</name>
<dbReference type="SUPFAM" id="SSF56219">
    <property type="entry name" value="DNase I-like"/>
    <property type="match status" value="1"/>
</dbReference>
<dbReference type="Pfam" id="PF14529">
    <property type="entry name" value="Exo_endo_phos_2"/>
    <property type="match status" value="1"/>
</dbReference>
<organism evidence="2 3">
    <name type="scientific">Plectus sambesii</name>
    <dbReference type="NCBI Taxonomy" id="2011161"/>
    <lineage>
        <taxon>Eukaryota</taxon>
        <taxon>Metazoa</taxon>
        <taxon>Ecdysozoa</taxon>
        <taxon>Nematoda</taxon>
        <taxon>Chromadorea</taxon>
        <taxon>Plectida</taxon>
        <taxon>Plectina</taxon>
        <taxon>Plectoidea</taxon>
        <taxon>Plectidae</taxon>
        <taxon>Plectus</taxon>
    </lineage>
</organism>
<dbReference type="InterPro" id="IPR036691">
    <property type="entry name" value="Endo/exonu/phosph_ase_sf"/>
</dbReference>
<dbReference type="PANTHER" id="PTHR23227:SF67">
    <property type="entry name" value="CRANIOFACIAL DEVELOPMENT PROTEIN 2-LIKE"/>
    <property type="match status" value="1"/>
</dbReference>
<dbReference type="AlphaFoldDB" id="A0A914VRH7"/>
<evidence type="ECO:0000259" key="1">
    <source>
        <dbReference type="Pfam" id="PF14529"/>
    </source>
</evidence>
<dbReference type="Proteomes" id="UP000887566">
    <property type="component" value="Unplaced"/>
</dbReference>